<dbReference type="CDD" id="cd06529">
    <property type="entry name" value="S24_LexA-like"/>
    <property type="match status" value="1"/>
</dbReference>
<name>A0A6H0TF49_BACTU</name>
<evidence type="ECO:0000313" key="5">
    <source>
        <dbReference type="EMBL" id="QIW18560.1"/>
    </source>
</evidence>
<organism evidence="5 6">
    <name type="scientific">Bacillus thuringiensis serovar andalousiensis</name>
    <dbReference type="NCBI Taxonomy" id="257985"/>
    <lineage>
        <taxon>Bacteria</taxon>
        <taxon>Bacillati</taxon>
        <taxon>Bacillota</taxon>
        <taxon>Bacilli</taxon>
        <taxon>Bacillales</taxon>
        <taxon>Bacillaceae</taxon>
        <taxon>Bacillus</taxon>
        <taxon>Bacillus cereus group</taxon>
    </lineage>
</organism>
<dbReference type="InterPro" id="IPR036286">
    <property type="entry name" value="LexA/Signal_pep-like_sf"/>
</dbReference>
<dbReference type="PANTHER" id="PTHR40661">
    <property type="match status" value="1"/>
</dbReference>
<keyword evidence="2" id="KW-0238">DNA-binding</keyword>
<dbReference type="SUPFAM" id="SSF47413">
    <property type="entry name" value="lambda repressor-like DNA-binding domains"/>
    <property type="match status" value="1"/>
</dbReference>
<keyword evidence="1" id="KW-0805">Transcription regulation</keyword>
<dbReference type="PANTHER" id="PTHR40661:SF1">
    <property type="entry name" value="HTH CRO_C1-TYPE DOMAIN-CONTAINING PROTEIN"/>
    <property type="match status" value="1"/>
</dbReference>
<dbReference type="EMBL" id="CP035727">
    <property type="protein sequence ID" value="QIW18560.1"/>
    <property type="molecule type" value="Genomic_DNA"/>
</dbReference>
<evidence type="ECO:0000256" key="2">
    <source>
        <dbReference type="ARBA" id="ARBA00023125"/>
    </source>
</evidence>
<protein>
    <submittedName>
        <fullName evidence="5">Helix-turn-helix domain-containing protein</fullName>
    </submittedName>
</protein>
<dbReference type="InterPro" id="IPR001387">
    <property type="entry name" value="Cro/C1-type_HTH"/>
</dbReference>
<dbReference type="CDD" id="cd00093">
    <property type="entry name" value="HTH_XRE"/>
    <property type="match status" value="1"/>
</dbReference>
<sequence>MWLNRIERGEHITMFLDRLKKAKLQSGLTTEEISNKSGVPIGTLNKIFNGTTKEPKFPTMLAISEVLDCTLEYLAFGDVSKPDVIDYQESLVLSEKEQDHIKKYRTLDERGKESVDVILDKEYKHTLQNIKNNIYSINEISASDEDEEKYFEFPLLGCTAAGIPLAYGDENKETITVTDVPNEADFALMVKGDSMEPLIEDGSIIFLKEQHTVESGEIAIIEIDRDEVTCKKVYWLDNHNIELRSLNKKYPPTHPNEWRIIGKVILD</sequence>
<dbReference type="AlphaFoldDB" id="A0A6H0TF49"/>
<evidence type="ECO:0000256" key="1">
    <source>
        <dbReference type="ARBA" id="ARBA00023015"/>
    </source>
</evidence>
<dbReference type="PROSITE" id="PS50943">
    <property type="entry name" value="HTH_CROC1"/>
    <property type="match status" value="1"/>
</dbReference>
<dbReference type="Proteomes" id="UP000501374">
    <property type="component" value="Chromosome"/>
</dbReference>
<gene>
    <name evidence="5" type="ORF">EVG22_08820</name>
</gene>
<evidence type="ECO:0000313" key="6">
    <source>
        <dbReference type="Proteomes" id="UP000501374"/>
    </source>
</evidence>
<feature type="domain" description="HTH cro/C1-type" evidence="4">
    <location>
        <begin position="19"/>
        <end position="74"/>
    </location>
</feature>
<evidence type="ECO:0000256" key="3">
    <source>
        <dbReference type="ARBA" id="ARBA00023163"/>
    </source>
</evidence>
<dbReference type="InterPro" id="IPR015927">
    <property type="entry name" value="Peptidase_S24_S26A/B/C"/>
</dbReference>
<dbReference type="Pfam" id="PF01381">
    <property type="entry name" value="HTH_3"/>
    <property type="match status" value="1"/>
</dbReference>
<dbReference type="SMART" id="SM00530">
    <property type="entry name" value="HTH_XRE"/>
    <property type="match status" value="1"/>
</dbReference>
<dbReference type="RefSeq" id="WP_198424206.1">
    <property type="nucleotide sequence ID" value="NZ_CP035727.2"/>
</dbReference>
<dbReference type="InterPro" id="IPR039418">
    <property type="entry name" value="LexA-like"/>
</dbReference>
<dbReference type="GO" id="GO:0003677">
    <property type="term" value="F:DNA binding"/>
    <property type="evidence" value="ECO:0007669"/>
    <property type="project" value="UniProtKB-KW"/>
</dbReference>
<keyword evidence="3" id="KW-0804">Transcription</keyword>
<dbReference type="SUPFAM" id="SSF51306">
    <property type="entry name" value="LexA/Signal peptidase"/>
    <property type="match status" value="1"/>
</dbReference>
<dbReference type="Gene3D" id="2.10.109.10">
    <property type="entry name" value="Umud Fragment, subunit A"/>
    <property type="match status" value="1"/>
</dbReference>
<dbReference type="Gene3D" id="1.10.260.40">
    <property type="entry name" value="lambda repressor-like DNA-binding domains"/>
    <property type="match status" value="1"/>
</dbReference>
<reference evidence="6" key="1">
    <citation type="submission" date="2019-02" db="EMBL/GenBank/DDBJ databases">
        <title>Structural and Functional analysis of Lanthipeptide from Bacillus thuringiensis serovar andalousiensis B23193.</title>
        <authorList>
            <person name="Andreeva J.V."/>
            <person name="Grigoreva A."/>
        </authorList>
    </citation>
    <scope>NUCLEOTIDE SEQUENCE [LARGE SCALE GENOMIC DNA]</scope>
    <source>
        <strain evidence="6">B23193</strain>
    </source>
</reference>
<dbReference type="InterPro" id="IPR010982">
    <property type="entry name" value="Lambda_DNA-bd_dom_sf"/>
</dbReference>
<accession>A0A6H0TF49</accession>
<proteinExistence type="predicted"/>
<dbReference type="Pfam" id="PF00717">
    <property type="entry name" value="Peptidase_S24"/>
    <property type="match status" value="1"/>
</dbReference>
<evidence type="ECO:0000259" key="4">
    <source>
        <dbReference type="PROSITE" id="PS50943"/>
    </source>
</evidence>